<evidence type="ECO:0000313" key="1">
    <source>
        <dbReference type="EMBL" id="QHT95257.1"/>
    </source>
</evidence>
<proteinExistence type="predicted"/>
<reference evidence="1" key="1">
    <citation type="journal article" date="2020" name="Nature">
        <title>Giant virus diversity and host interactions through global metagenomics.</title>
        <authorList>
            <person name="Schulz F."/>
            <person name="Roux S."/>
            <person name="Paez-Espino D."/>
            <person name="Jungbluth S."/>
            <person name="Walsh D.A."/>
            <person name="Denef V.J."/>
            <person name="McMahon K.D."/>
            <person name="Konstantinidis K.T."/>
            <person name="Eloe-Fadrosh E.A."/>
            <person name="Kyrpides N.C."/>
            <person name="Woyke T."/>
        </authorList>
    </citation>
    <scope>NUCLEOTIDE SEQUENCE</scope>
    <source>
        <strain evidence="1">GVMAG-M-3300024261-37</strain>
    </source>
</reference>
<dbReference type="EMBL" id="MN740238">
    <property type="protein sequence ID" value="QHT95257.1"/>
    <property type="molecule type" value="Genomic_DNA"/>
</dbReference>
<protein>
    <submittedName>
        <fullName evidence="1">Uncharacterized protein</fullName>
    </submittedName>
</protein>
<name>A0A6C0ITV9_9ZZZZ</name>
<accession>A0A6C0ITV9</accession>
<organism evidence="1">
    <name type="scientific">viral metagenome</name>
    <dbReference type="NCBI Taxonomy" id="1070528"/>
    <lineage>
        <taxon>unclassified sequences</taxon>
        <taxon>metagenomes</taxon>
        <taxon>organismal metagenomes</taxon>
    </lineage>
</organism>
<sequence>MTSQDTQIQYLYDNINTFQENDVDIEKLTEAEIKNTFHYLENQANFIQNILGIEYVFKTNANNYKDPLKCVKLDQIINLTWGEPTYFIAFIDDNILISMCETFIKRIPILKNILLEEKGSDKPLRLHYKAIFSKDNTLSSKGPKLYISKLPLASLIFSMPFRKQVLPITEEAKAIPEWDVRSIRGNVNPGDDSLLNEYYMYSNLAEAIINKQWYS</sequence>
<dbReference type="AlphaFoldDB" id="A0A6C0ITV9"/>